<protein>
    <submittedName>
        <fullName evidence="2">Leucine-rich repeat receptor-like protein kinase</fullName>
    </submittedName>
</protein>
<dbReference type="Pfam" id="PF00560">
    <property type="entry name" value="LRR_1"/>
    <property type="match status" value="1"/>
</dbReference>
<proteinExistence type="predicted"/>
<keyword evidence="3" id="KW-1185">Reference proteome</keyword>
<dbReference type="SUPFAM" id="SSF52058">
    <property type="entry name" value="L domain-like"/>
    <property type="match status" value="1"/>
</dbReference>
<dbReference type="Proteomes" id="UP000436088">
    <property type="component" value="Unassembled WGS sequence"/>
</dbReference>
<sequence length="214" mass="23140">MQKYDRLRSSNRLYGSIPSNISGLIHFVTTLDLSSNIFSGEIPPAFANCSFSNRLKLDNNRLTGSIPLVLTFLDRMKSFSVSNNLLSGPIPPFNATLTAENFAHNPGLCGKPLDPCQSTSGGPKTGIIAGAAVGGVTVAAIGVAIGMFFYYRRMAATRKKDDDPDGNKWAKSLKGEKCVSVFEKEVSKMKLNDLMKATNSFNKIIPSDPEEQGL</sequence>
<accession>A0A6A3A6L2</accession>
<organism evidence="2 3">
    <name type="scientific">Hibiscus syriacus</name>
    <name type="common">Rose of Sharon</name>
    <dbReference type="NCBI Taxonomy" id="106335"/>
    <lineage>
        <taxon>Eukaryota</taxon>
        <taxon>Viridiplantae</taxon>
        <taxon>Streptophyta</taxon>
        <taxon>Embryophyta</taxon>
        <taxon>Tracheophyta</taxon>
        <taxon>Spermatophyta</taxon>
        <taxon>Magnoliopsida</taxon>
        <taxon>eudicotyledons</taxon>
        <taxon>Gunneridae</taxon>
        <taxon>Pentapetalae</taxon>
        <taxon>rosids</taxon>
        <taxon>malvids</taxon>
        <taxon>Malvales</taxon>
        <taxon>Malvaceae</taxon>
        <taxon>Malvoideae</taxon>
        <taxon>Hibiscus</taxon>
    </lineage>
</organism>
<dbReference type="CDD" id="cd12087">
    <property type="entry name" value="TM_EGFR-like"/>
    <property type="match status" value="1"/>
</dbReference>
<dbReference type="AlphaFoldDB" id="A0A6A3A6L2"/>
<dbReference type="InterPro" id="IPR001611">
    <property type="entry name" value="Leu-rich_rpt"/>
</dbReference>
<keyword evidence="1" id="KW-0812">Transmembrane</keyword>
<keyword evidence="1" id="KW-0472">Membrane</keyword>
<reference evidence="2" key="1">
    <citation type="submission" date="2019-09" db="EMBL/GenBank/DDBJ databases">
        <title>Draft genome information of white flower Hibiscus syriacus.</title>
        <authorList>
            <person name="Kim Y.-M."/>
        </authorList>
    </citation>
    <scope>NUCLEOTIDE SEQUENCE [LARGE SCALE GENOMIC DNA]</scope>
    <source>
        <strain evidence="2">YM2019G1</strain>
    </source>
</reference>
<dbReference type="Gene3D" id="3.80.10.10">
    <property type="entry name" value="Ribonuclease Inhibitor"/>
    <property type="match status" value="1"/>
</dbReference>
<dbReference type="PANTHER" id="PTHR48007">
    <property type="entry name" value="LEUCINE-RICH REPEAT RECEPTOR-LIKE PROTEIN KINASE PXC1"/>
    <property type="match status" value="1"/>
</dbReference>
<dbReference type="InterPro" id="IPR032675">
    <property type="entry name" value="LRR_dom_sf"/>
</dbReference>
<dbReference type="EMBL" id="VEPZ02001037">
    <property type="protein sequence ID" value="KAE8699573.1"/>
    <property type="molecule type" value="Genomic_DNA"/>
</dbReference>
<dbReference type="PANTHER" id="PTHR48007:SF4">
    <property type="entry name" value="LEUCINE-RICH REPEAT RECEPTOR-LIKE PROTEIN KINASE PXC1"/>
    <property type="match status" value="1"/>
</dbReference>
<dbReference type="InterPro" id="IPR046959">
    <property type="entry name" value="PRK1-6/SRF4-like"/>
</dbReference>
<evidence type="ECO:0000256" key="1">
    <source>
        <dbReference type="SAM" id="Phobius"/>
    </source>
</evidence>
<dbReference type="GO" id="GO:0016301">
    <property type="term" value="F:kinase activity"/>
    <property type="evidence" value="ECO:0007669"/>
    <property type="project" value="UniProtKB-KW"/>
</dbReference>
<evidence type="ECO:0000313" key="3">
    <source>
        <dbReference type="Proteomes" id="UP000436088"/>
    </source>
</evidence>
<gene>
    <name evidence="2" type="ORF">F3Y22_tig00110577pilonHSYRG00265</name>
</gene>
<evidence type="ECO:0000313" key="2">
    <source>
        <dbReference type="EMBL" id="KAE8699573.1"/>
    </source>
</evidence>
<comment type="caution">
    <text evidence="2">The sequence shown here is derived from an EMBL/GenBank/DDBJ whole genome shotgun (WGS) entry which is preliminary data.</text>
</comment>
<keyword evidence="1" id="KW-1133">Transmembrane helix</keyword>
<name>A0A6A3A6L2_HIBSY</name>
<feature type="transmembrane region" description="Helical" evidence="1">
    <location>
        <begin position="127"/>
        <end position="151"/>
    </location>
</feature>